<dbReference type="UniPathway" id="UPA00079"/>
<evidence type="ECO:0000313" key="5">
    <source>
        <dbReference type="EMBL" id="KRM96882.1"/>
    </source>
</evidence>
<organism evidence="5 6">
    <name type="scientific">Liquorilactobacillus aquaticus DSM 21051</name>
    <dbReference type="NCBI Taxonomy" id="1423725"/>
    <lineage>
        <taxon>Bacteria</taxon>
        <taxon>Bacillati</taxon>
        <taxon>Bacillota</taxon>
        <taxon>Bacilli</taxon>
        <taxon>Lactobacillales</taxon>
        <taxon>Lactobacillaceae</taxon>
        <taxon>Liquorilactobacillus</taxon>
    </lineage>
</organism>
<comment type="caution">
    <text evidence="5">The sequence shown here is derived from an EMBL/GenBank/DDBJ whole genome shotgun (WGS) entry which is preliminary data.</text>
</comment>
<accession>A0A0R2D045</accession>
<dbReference type="Proteomes" id="UP000051015">
    <property type="component" value="Unassembled WGS sequence"/>
</dbReference>
<dbReference type="PATRIC" id="fig|1423725.3.peg.421"/>
<proteinExistence type="inferred from homology"/>
<dbReference type="EMBL" id="AYZD01000011">
    <property type="protein sequence ID" value="KRM96882.1"/>
    <property type="molecule type" value="Genomic_DNA"/>
</dbReference>
<keyword evidence="1 3" id="KW-0474">Menaquinone biosynthesis</keyword>
<keyword evidence="6" id="KW-1185">Reference proteome</keyword>
<evidence type="ECO:0000256" key="3">
    <source>
        <dbReference type="HAMAP-Rule" id="MF_01660"/>
    </source>
</evidence>
<dbReference type="GO" id="GO:0070205">
    <property type="term" value="F:2-succinyl-6-hydroxy-2,4-cyclohexadiene-1-carboxylate synthase activity"/>
    <property type="evidence" value="ECO:0007669"/>
    <property type="project" value="UniProtKB-UniRule"/>
</dbReference>
<dbReference type="SUPFAM" id="SSF53474">
    <property type="entry name" value="alpha/beta-Hydrolases"/>
    <property type="match status" value="1"/>
</dbReference>
<dbReference type="PANTHER" id="PTHR42916:SF1">
    <property type="entry name" value="PROTEIN PHYLLO, CHLOROPLASTIC"/>
    <property type="match status" value="1"/>
</dbReference>
<evidence type="ECO:0000259" key="4">
    <source>
        <dbReference type="Pfam" id="PF00561"/>
    </source>
</evidence>
<comment type="pathway">
    <text evidence="3">Quinol/quinone metabolism; 1,4-dihydroxy-2-naphthoate biosynthesis; 1,4-dihydroxy-2-naphthoate from chorismate: step 3/7.</text>
</comment>
<dbReference type="Pfam" id="PF00561">
    <property type="entry name" value="Abhydrolase_1"/>
    <property type="match status" value="1"/>
</dbReference>
<comment type="subunit">
    <text evidence="3">Monomer.</text>
</comment>
<evidence type="ECO:0000256" key="1">
    <source>
        <dbReference type="ARBA" id="ARBA00022428"/>
    </source>
</evidence>
<dbReference type="UniPathway" id="UPA01057">
    <property type="reaction ID" value="UER00900"/>
</dbReference>
<reference evidence="5 6" key="1">
    <citation type="journal article" date="2015" name="Genome Announc.">
        <title>Expanding the biotechnology potential of lactobacilli through comparative genomics of 213 strains and associated genera.</title>
        <authorList>
            <person name="Sun Z."/>
            <person name="Harris H.M."/>
            <person name="McCann A."/>
            <person name="Guo C."/>
            <person name="Argimon S."/>
            <person name="Zhang W."/>
            <person name="Yang X."/>
            <person name="Jeffery I.B."/>
            <person name="Cooney J.C."/>
            <person name="Kagawa T.F."/>
            <person name="Liu W."/>
            <person name="Song Y."/>
            <person name="Salvetti E."/>
            <person name="Wrobel A."/>
            <person name="Rasinkangas P."/>
            <person name="Parkhill J."/>
            <person name="Rea M.C."/>
            <person name="O'Sullivan O."/>
            <person name="Ritari J."/>
            <person name="Douillard F.P."/>
            <person name="Paul Ross R."/>
            <person name="Yang R."/>
            <person name="Briner A.E."/>
            <person name="Felis G.E."/>
            <person name="de Vos W.M."/>
            <person name="Barrangou R."/>
            <person name="Klaenhammer T.R."/>
            <person name="Caufield P.W."/>
            <person name="Cui Y."/>
            <person name="Zhang H."/>
            <person name="O'Toole P.W."/>
        </authorList>
    </citation>
    <scope>NUCLEOTIDE SEQUENCE [LARGE SCALE GENOMIC DNA]</scope>
    <source>
        <strain evidence="5 6">DSM 21051</strain>
    </source>
</reference>
<keyword evidence="5" id="KW-0378">Hydrolase</keyword>
<dbReference type="HAMAP" id="MF_01660">
    <property type="entry name" value="MenH"/>
    <property type="match status" value="1"/>
</dbReference>
<comment type="similarity">
    <text evidence="3">Belongs to the AB hydrolase superfamily. MenH family.</text>
</comment>
<keyword evidence="2 3" id="KW-0456">Lyase</keyword>
<comment type="catalytic activity">
    <reaction evidence="3">
        <text>5-enolpyruvoyl-6-hydroxy-2-succinyl-cyclohex-3-ene-1-carboxylate = (1R,6R)-6-hydroxy-2-succinyl-cyclohexa-2,4-diene-1-carboxylate + pyruvate</text>
        <dbReference type="Rhea" id="RHEA:25597"/>
        <dbReference type="ChEBI" id="CHEBI:15361"/>
        <dbReference type="ChEBI" id="CHEBI:58689"/>
        <dbReference type="ChEBI" id="CHEBI:58818"/>
        <dbReference type="EC" id="4.2.99.20"/>
    </reaction>
</comment>
<dbReference type="AlphaFoldDB" id="A0A0R2D045"/>
<feature type="domain" description="AB hydrolase-1" evidence="4">
    <location>
        <begin position="23"/>
        <end position="254"/>
    </location>
</feature>
<sequence>MEITLDHENYYFTTSGSGQPQWLLLHGFMGSHHDFDSLIRRLHGKILLPDLLGHGKSRTNAPYERYYIDRQINDLTTLIKQQMKPPINLWGYSMGGRLALGLALKHPELIKHLVLESSTAGLKTSTERLKRRQHDQHLAKVLRQDRLPEFVSTWEELELFSSQKNLPLEQQALIHQQRMNQSSFSLANSLLGMGTGTMPNYWSQLHRLKLPIILLAGELDSKYTKISAQFAEVVPHGMRYIIPAAGHNVHLEQPVTAAEVVNRSANR</sequence>
<dbReference type="InterPro" id="IPR029058">
    <property type="entry name" value="AB_hydrolase_fold"/>
</dbReference>
<dbReference type="GO" id="GO:0009234">
    <property type="term" value="P:menaquinone biosynthetic process"/>
    <property type="evidence" value="ECO:0007669"/>
    <property type="project" value="UniProtKB-UniRule"/>
</dbReference>
<evidence type="ECO:0000313" key="6">
    <source>
        <dbReference type="Proteomes" id="UP000051015"/>
    </source>
</evidence>
<dbReference type="NCBIfam" id="TIGR03695">
    <property type="entry name" value="menH_SHCHC"/>
    <property type="match status" value="1"/>
</dbReference>
<dbReference type="InterPro" id="IPR022485">
    <property type="entry name" value="SHCHC_synthase_MenH"/>
</dbReference>
<evidence type="ECO:0000256" key="2">
    <source>
        <dbReference type="ARBA" id="ARBA00023239"/>
    </source>
</evidence>
<gene>
    <name evidence="3" type="primary">menH</name>
    <name evidence="5" type="ORF">FC19_GL000409</name>
</gene>
<dbReference type="PANTHER" id="PTHR42916">
    <property type="entry name" value="2-SUCCINYL-5-ENOLPYRUVYL-6-HYDROXY-3-CYCLOHEXENE-1-CARBOXYLATE SYNTHASE"/>
    <property type="match status" value="1"/>
</dbReference>
<dbReference type="EC" id="4.2.99.20" evidence="3"/>
<dbReference type="InterPro" id="IPR000073">
    <property type="entry name" value="AB_hydrolase_1"/>
</dbReference>
<dbReference type="PRINTS" id="PR00111">
    <property type="entry name" value="ABHYDROLASE"/>
</dbReference>
<comment type="function">
    <text evidence="3">Catalyzes a proton abstraction reaction that results in 2,5-elimination of pyruvate from 2-succinyl-5-enolpyruvyl-6-hydroxy-3-cyclohexene-1-carboxylate (SEPHCHC) and the formation of 2-succinyl-6-hydroxy-2,4-cyclohexadiene-1-carboxylate (SHCHC).</text>
</comment>
<dbReference type="OrthoDB" id="9808398at2"/>
<dbReference type="GO" id="GO:0016787">
    <property type="term" value="F:hydrolase activity"/>
    <property type="evidence" value="ECO:0007669"/>
    <property type="project" value="UniProtKB-KW"/>
</dbReference>
<name>A0A0R2D045_9LACO</name>
<protein>
    <recommendedName>
        <fullName evidence="3">Putative 2-succinyl-6-hydroxy-2,4-cyclohexadiene-1-carboxylate synthase</fullName>
        <shortName evidence="3">SHCHC synthase</shortName>
        <ecNumber evidence="3">4.2.99.20</ecNumber>
    </recommendedName>
</protein>
<dbReference type="RefSeq" id="WP_057875458.1">
    <property type="nucleotide sequence ID" value="NZ_AYZD01000011.1"/>
</dbReference>
<dbReference type="STRING" id="1423725.FC19_GL000409"/>
<comment type="pathway">
    <text evidence="3">Quinol/quinone metabolism; menaquinone biosynthesis.</text>
</comment>
<dbReference type="Gene3D" id="3.40.50.1820">
    <property type="entry name" value="alpha/beta hydrolase"/>
    <property type="match status" value="1"/>
</dbReference>